<protein>
    <submittedName>
        <fullName evidence="6">DNA-binding transcriptional regulator, GntR family</fullName>
    </submittedName>
</protein>
<dbReference type="PROSITE" id="PS50949">
    <property type="entry name" value="HTH_GNTR"/>
    <property type="match status" value="1"/>
</dbReference>
<dbReference type="OrthoDB" id="9781630at2"/>
<evidence type="ECO:0000256" key="2">
    <source>
        <dbReference type="ARBA" id="ARBA00023125"/>
    </source>
</evidence>
<dbReference type="Pfam" id="PF00392">
    <property type="entry name" value="GntR"/>
    <property type="match status" value="1"/>
</dbReference>
<dbReference type="Proteomes" id="UP000199337">
    <property type="component" value="Unassembled WGS sequence"/>
</dbReference>
<dbReference type="CDD" id="cd07377">
    <property type="entry name" value="WHTH_GntR"/>
    <property type="match status" value="1"/>
</dbReference>
<dbReference type="InterPro" id="IPR011711">
    <property type="entry name" value="GntR_C"/>
</dbReference>
<keyword evidence="4" id="KW-0175">Coiled coil</keyword>
<keyword evidence="1" id="KW-0805">Transcription regulation</keyword>
<evidence type="ECO:0000256" key="4">
    <source>
        <dbReference type="SAM" id="Coils"/>
    </source>
</evidence>
<name>A0A1I2P8N6_9FIRM</name>
<dbReference type="Gene3D" id="1.20.120.530">
    <property type="entry name" value="GntR ligand-binding domain-like"/>
    <property type="match status" value="1"/>
</dbReference>
<dbReference type="SMART" id="SM00345">
    <property type="entry name" value="HTH_GNTR"/>
    <property type="match status" value="1"/>
</dbReference>
<dbReference type="Gene3D" id="1.10.10.10">
    <property type="entry name" value="Winged helix-like DNA-binding domain superfamily/Winged helix DNA-binding domain"/>
    <property type="match status" value="1"/>
</dbReference>
<proteinExistence type="predicted"/>
<dbReference type="SUPFAM" id="SSF48008">
    <property type="entry name" value="GntR ligand-binding domain-like"/>
    <property type="match status" value="1"/>
</dbReference>
<dbReference type="GO" id="GO:0003700">
    <property type="term" value="F:DNA-binding transcription factor activity"/>
    <property type="evidence" value="ECO:0007669"/>
    <property type="project" value="InterPro"/>
</dbReference>
<dbReference type="PANTHER" id="PTHR43537">
    <property type="entry name" value="TRANSCRIPTIONAL REGULATOR, GNTR FAMILY"/>
    <property type="match status" value="1"/>
</dbReference>
<evidence type="ECO:0000259" key="5">
    <source>
        <dbReference type="PROSITE" id="PS50949"/>
    </source>
</evidence>
<dbReference type="GO" id="GO:0003677">
    <property type="term" value="F:DNA binding"/>
    <property type="evidence" value="ECO:0007669"/>
    <property type="project" value="UniProtKB-KW"/>
</dbReference>
<sequence length="219" mass="24904">MGKLPKIGNDKTLAEQAYLAIKNAILTNRFKPREILSEEALAEELGISRTPVRVALKELAFERLIILNTGKNAVVSDISKEDIEKVFPIRIALEPLAARYTAKNINEKQVKKLEEILSEQELAIKTEDYNLYVQKDFEFHISLASYADNDLLFEMIKTINTLVQRFLILSETLQENSFAALEEHKKILKELEQKNAGTAEELTKIHVVNVAKRILKNGN</sequence>
<keyword evidence="7" id="KW-1185">Reference proteome</keyword>
<dbReference type="Pfam" id="PF07729">
    <property type="entry name" value="FCD"/>
    <property type="match status" value="1"/>
</dbReference>
<keyword evidence="3" id="KW-0804">Transcription</keyword>
<keyword evidence="2 6" id="KW-0238">DNA-binding</keyword>
<dbReference type="PANTHER" id="PTHR43537:SF24">
    <property type="entry name" value="GLUCONATE OPERON TRANSCRIPTIONAL REPRESSOR"/>
    <property type="match status" value="1"/>
</dbReference>
<dbReference type="AlphaFoldDB" id="A0A1I2P8N6"/>
<dbReference type="RefSeq" id="WP_092468881.1">
    <property type="nucleotide sequence ID" value="NZ_FOOX01000002.1"/>
</dbReference>
<dbReference type="PRINTS" id="PR00035">
    <property type="entry name" value="HTHGNTR"/>
</dbReference>
<feature type="coiled-coil region" evidence="4">
    <location>
        <begin position="174"/>
        <end position="201"/>
    </location>
</feature>
<organism evidence="6 7">
    <name type="scientific">Desulfotruncus arcticus DSM 17038</name>
    <dbReference type="NCBI Taxonomy" id="1121424"/>
    <lineage>
        <taxon>Bacteria</taxon>
        <taxon>Bacillati</taxon>
        <taxon>Bacillota</taxon>
        <taxon>Clostridia</taxon>
        <taxon>Eubacteriales</taxon>
        <taxon>Desulfallaceae</taxon>
        <taxon>Desulfotruncus</taxon>
    </lineage>
</organism>
<accession>A0A1I2P8N6</accession>
<dbReference type="EMBL" id="FOOX01000002">
    <property type="protein sequence ID" value="SFG12505.1"/>
    <property type="molecule type" value="Genomic_DNA"/>
</dbReference>
<gene>
    <name evidence="6" type="ORF">SAMN05660649_00775</name>
</gene>
<dbReference type="SUPFAM" id="SSF46785">
    <property type="entry name" value="Winged helix' DNA-binding domain"/>
    <property type="match status" value="1"/>
</dbReference>
<feature type="domain" description="HTH gntR-type" evidence="5">
    <location>
        <begin position="11"/>
        <end position="78"/>
    </location>
</feature>
<dbReference type="InterPro" id="IPR036390">
    <property type="entry name" value="WH_DNA-bd_sf"/>
</dbReference>
<dbReference type="InterPro" id="IPR036388">
    <property type="entry name" value="WH-like_DNA-bd_sf"/>
</dbReference>
<dbReference type="InterPro" id="IPR008920">
    <property type="entry name" value="TF_FadR/GntR_C"/>
</dbReference>
<reference evidence="7" key="1">
    <citation type="submission" date="2016-10" db="EMBL/GenBank/DDBJ databases">
        <authorList>
            <person name="Varghese N."/>
            <person name="Submissions S."/>
        </authorList>
    </citation>
    <scope>NUCLEOTIDE SEQUENCE [LARGE SCALE GENOMIC DNA]</scope>
    <source>
        <strain evidence="7">DSM 17038</strain>
    </source>
</reference>
<dbReference type="STRING" id="341036.SAMN05660649_00775"/>
<evidence type="ECO:0000313" key="7">
    <source>
        <dbReference type="Proteomes" id="UP000199337"/>
    </source>
</evidence>
<dbReference type="SMART" id="SM00895">
    <property type="entry name" value="FCD"/>
    <property type="match status" value="1"/>
</dbReference>
<dbReference type="InterPro" id="IPR000524">
    <property type="entry name" value="Tscrpt_reg_HTH_GntR"/>
</dbReference>
<evidence type="ECO:0000313" key="6">
    <source>
        <dbReference type="EMBL" id="SFG12505.1"/>
    </source>
</evidence>
<evidence type="ECO:0000256" key="1">
    <source>
        <dbReference type="ARBA" id="ARBA00023015"/>
    </source>
</evidence>
<evidence type="ECO:0000256" key="3">
    <source>
        <dbReference type="ARBA" id="ARBA00023163"/>
    </source>
</evidence>